<protein>
    <submittedName>
        <fullName evidence="3">Transposase</fullName>
    </submittedName>
</protein>
<gene>
    <name evidence="3" type="ORF">V2K49_08140</name>
</gene>
<feature type="region of interest" description="Disordered" evidence="1">
    <location>
        <begin position="309"/>
        <end position="359"/>
    </location>
</feature>
<comment type="caution">
    <text evidence="3">The sequence shown here is derived from an EMBL/GenBank/DDBJ whole genome shotgun (WGS) entry which is preliminary data.</text>
</comment>
<dbReference type="AlphaFoldDB" id="A0ABD5J5U0"/>
<dbReference type="Pfam" id="PF05598">
    <property type="entry name" value="DUF772"/>
    <property type="match status" value="1"/>
</dbReference>
<feature type="domain" description="Transposase InsH N-terminal" evidence="2">
    <location>
        <begin position="112"/>
        <end position="176"/>
    </location>
</feature>
<dbReference type="Proteomes" id="UP001354649">
    <property type="component" value="Unassembled WGS sequence"/>
</dbReference>
<dbReference type="EMBL" id="JAZBJQ010000004">
    <property type="protein sequence ID" value="MEE4583131.1"/>
    <property type="molecule type" value="Genomic_DNA"/>
</dbReference>
<evidence type="ECO:0000313" key="3">
    <source>
        <dbReference type="EMBL" id="MEE4583131.1"/>
    </source>
</evidence>
<accession>A0ABD5J5U0</accession>
<name>A0ABD5J5U0_9ACTN</name>
<organism evidence="3 4">
    <name type="scientific">Streptomyces antimycoticus</name>
    <dbReference type="NCBI Taxonomy" id="68175"/>
    <lineage>
        <taxon>Bacteria</taxon>
        <taxon>Bacillati</taxon>
        <taxon>Actinomycetota</taxon>
        <taxon>Actinomycetes</taxon>
        <taxon>Kitasatosporales</taxon>
        <taxon>Streptomycetaceae</taxon>
        <taxon>Streptomyces</taxon>
        <taxon>Streptomyces violaceusniger group</taxon>
    </lineage>
</organism>
<proteinExistence type="predicted"/>
<evidence type="ECO:0000313" key="4">
    <source>
        <dbReference type="Proteomes" id="UP001354649"/>
    </source>
</evidence>
<dbReference type="InterPro" id="IPR008490">
    <property type="entry name" value="Transposase_InsH_N"/>
</dbReference>
<evidence type="ECO:0000256" key="1">
    <source>
        <dbReference type="SAM" id="MobiDB-lite"/>
    </source>
</evidence>
<reference evidence="3 4" key="1">
    <citation type="submission" date="2023-11" db="EMBL/GenBank/DDBJ databases">
        <title>30 novel species of actinomycetes from the DSMZ collection.</title>
        <authorList>
            <person name="Nouioui I."/>
        </authorList>
    </citation>
    <scope>NUCLEOTIDE SEQUENCE [LARGE SCALE GENOMIC DNA]</scope>
    <source>
        <strain evidence="3 4">DSM 41602</strain>
    </source>
</reference>
<sequence>MEAASSAGYSQTETFDRVRCRDRPAAACATLSLDSWESADLWVLGVGWCWGSVCSRGSEEVRRCRYVLSPLPRSLRRPLGWPGRRLPRAVWRCGSATSWVCCSRTRTSWGRFPARGGPGLAPGTLAVVSVMQFAERLTDRQPADAVRSRIDWIYLLGLELEDEGFPFSVLSGFRTRLVEHSHEQGVLDRLLSRLSGLDFPRAGGRVRTDATHVLALVRDVNRLEFRTETPRCALEALAVAAGDWLHAAQIADASWQKRYGQRADSYRPPKGDVQRGAFAVQDGADGFTLLDAVHRPDAPAWLRQLPADARSAAGVGPAVPPGRRTRPGDAPAGGQTSHRADSGRPARTIRTHAARSNAA</sequence>
<evidence type="ECO:0000259" key="2">
    <source>
        <dbReference type="Pfam" id="PF05598"/>
    </source>
</evidence>